<dbReference type="EMBL" id="JAOWKY010000001">
    <property type="protein sequence ID" value="MCV2868040.1"/>
    <property type="molecule type" value="Genomic_DNA"/>
</dbReference>
<reference evidence="1 2" key="1">
    <citation type="submission" date="2022-10" db="EMBL/GenBank/DDBJ databases">
        <title>Defluviimonas sp. nov., isolated from ocean surface water.</title>
        <authorList>
            <person name="He W."/>
            <person name="Wang L."/>
            <person name="Zhang D.-F."/>
        </authorList>
    </citation>
    <scope>NUCLEOTIDE SEQUENCE [LARGE SCALE GENOMIC DNA]</scope>
    <source>
        <strain evidence="1 2">WL0002</strain>
    </source>
</reference>
<accession>A0ABT2ZA73</accession>
<sequence length="89" mass="9502">MAFIASIGTSAAAEGADRRPFGNIEFSALFAEKGNKDSSLIAIASYLPVNERENVPEPPNSCHGSRAICTYTASQSGFRRSHPGIRSGW</sequence>
<name>A0ABT2ZA73_9RHOB</name>
<organism evidence="1 2">
    <name type="scientific">Albidovulum marisflavi</name>
    <dbReference type="NCBI Taxonomy" id="2984159"/>
    <lineage>
        <taxon>Bacteria</taxon>
        <taxon>Pseudomonadati</taxon>
        <taxon>Pseudomonadota</taxon>
        <taxon>Alphaproteobacteria</taxon>
        <taxon>Rhodobacterales</taxon>
        <taxon>Paracoccaceae</taxon>
        <taxon>Albidovulum</taxon>
    </lineage>
</organism>
<proteinExistence type="predicted"/>
<evidence type="ECO:0000313" key="2">
    <source>
        <dbReference type="Proteomes" id="UP001652542"/>
    </source>
</evidence>
<keyword evidence="2" id="KW-1185">Reference proteome</keyword>
<dbReference type="RefSeq" id="WP_263733664.1">
    <property type="nucleotide sequence ID" value="NZ_JAOWKY010000001.1"/>
</dbReference>
<gene>
    <name evidence="1" type="ORF">OEW28_05310</name>
</gene>
<evidence type="ECO:0000313" key="1">
    <source>
        <dbReference type="EMBL" id="MCV2868040.1"/>
    </source>
</evidence>
<protein>
    <submittedName>
        <fullName evidence="1">Uncharacterized protein</fullName>
    </submittedName>
</protein>
<dbReference type="Proteomes" id="UP001652542">
    <property type="component" value="Unassembled WGS sequence"/>
</dbReference>
<comment type="caution">
    <text evidence="1">The sequence shown here is derived from an EMBL/GenBank/DDBJ whole genome shotgun (WGS) entry which is preliminary data.</text>
</comment>